<keyword evidence="1" id="KW-1133">Transmembrane helix</keyword>
<dbReference type="PROSITE" id="PS50835">
    <property type="entry name" value="IG_LIKE"/>
    <property type="match status" value="1"/>
</dbReference>
<dbReference type="Proteomes" id="UP000683360">
    <property type="component" value="Unassembled WGS sequence"/>
</dbReference>
<feature type="transmembrane region" description="Helical" evidence="1">
    <location>
        <begin position="161"/>
        <end position="184"/>
    </location>
</feature>
<reference evidence="3" key="1">
    <citation type="submission" date="2021-03" db="EMBL/GenBank/DDBJ databases">
        <authorList>
            <person name="Bekaert M."/>
        </authorList>
    </citation>
    <scope>NUCLEOTIDE SEQUENCE</scope>
</reference>
<dbReference type="Pfam" id="PF07686">
    <property type="entry name" value="V-set"/>
    <property type="match status" value="1"/>
</dbReference>
<evidence type="ECO:0000313" key="4">
    <source>
        <dbReference type="Proteomes" id="UP000683360"/>
    </source>
</evidence>
<dbReference type="AlphaFoldDB" id="A0A8S3V7M5"/>
<dbReference type="EMBL" id="CAJPWZ010003121">
    <property type="protein sequence ID" value="CAG2252491.1"/>
    <property type="molecule type" value="Genomic_DNA"/>
</dbReference>
<organism evidence="3 4">
    <name type="scientific">Mytilus edulis</name>
    <name type="common">Blue mussel</name>
    <dbReference type="NCBI Taxonomy" id="6550"/>
    <lineage>
        <taxon>Eukaryota</taxon>
        <taxon>Metazoa</taxon>
        <taxon>Spiralia</taxon>
        <taxon>Lophotrochozoa</taxon>
        <taxon>Mollusca</taxon>
        <taxon>Bivalvia</taxon>
        <taxon>Autobranchia</taxon>
        <taxon>Pteriomorphia</taxon>
        <taxon>Mytilida</taxon>
        <taxon>Mytiloidea</taxon>
        <taxon>Mytilidae</taxon>
        <taxon>Mytilinae</taxon>
        <taxon>Mytilus</taxon>
    </lineage>
</organism>
<sequence length="196" mass="21942">MYVLDTFGDIIRSNVSIHTYIGDTVVLACNLTFGATNNRWRRLKDIISKATAINLENPYRRRYEIIGQLRNDEYNLQISNVYQSDSGLYWCEMNINGTITKQIYTLYISGNNSKTTVNNTDPGEAKIVTSSGINNQQTVENTDPGESETVTNSGRSCQGEFYHGIIGAGLILASCLLVICSACFNRKCRTKTLEQR</sequence>
<dbReference type="Gene3D" id="2.60.40.10">
    <property type="entry name" value="Immunoglobulins"/>
    <property type="match status" value="1"/>
</dbReference>
<name>A0A8S3V7M5_MYTED</name>
<dbReference type="InterPro" id="IPR013783">
    <property type="entry name" value="Ig-like_fold"/>
</dbReference>
<dbReference type="InterPro" id="IPR036179">
    <property type="entry name" value="Ig-like_dom_sf"/>
</dbReference>
<keyword evidence="1" id="KW-0812">Transmembrane</keyword>
<dbReference type="SMART" id="SM00409">
    <property type="entry name" value="IG"/>
    <property type="match status" value="1"/>
</dbReference>
<dbReference type="InterPro" id="IPR007110">
    <property type="entry name" value="Ig-like_dom"/>
</dbReference>
<proteinExistence type="predicted"/>
<dbReference type="OrthoDB" id="9805957at2759"/>
<evidence type="ECO:0000313" key="3">
    <source>
        <dbReference type="EMBL" id="CAG2252491.1"/>
    </source>
</evidence>
<keyword evidence="4" id="KW-1185">Reference proteome</keyword>
<dbReference type="InterPro" id="IPR013106">
    <property type="entry name" value="Ig_V-set"/>
</dbReference>
<comment type="caution">
    <text evidence="3">The sequence shown here is derived from an EMBL/GenBank/DDBJ whole genome shotgun (WGS) entry which is preliminary data.</text>
</comment>
<accession>A0A8S3V7M5</accession>
<dbReference type="SUPFAM" id="SSF48726">
    <property type="entry name" value="Immunoglobulin"/>
    <property type="match status" value="1"/>
</dbReference>
<protein>
    <recommendedName>
        <fullName evidence="2">Ig-like domain-containing protein</fullName>
    </recommendedName>
</protein>
<feature type="domain" description="Ig-like" evidence="2">
    <location>
        <begin position="22"/>
        <end position="105"/>
    </location>
</feature>
<dbReference type="InterPro" id="IPR003599">
    <property type="entry name" value="Ig_sub"/>
</dbReference>
<evidence type="ECO:0000256" key="1">
    <source>
        <dbReference type="SAM" id="Phobius"/>
    </source>
</evidence>
<evidence type="ECO:0000259" key="2">
    <source>
        <dbReference type="PROSITE" id="PS50835"/>
    </source>
</evidence>
<keyword evidence="1" id="KW-0472">Membrane</keyword>
<gene>
    <name evidence="3" type="ORF">MEDL_64062</name>
</gene>